<keyword evidence="4 6" id="KW-1133">Transmembrane helix</keyword>
<feature type="transmembrane region" description="Helical" evidence="6">
    <location>
        <begin position="62"/>
        <end position="86"/>
    </location>
</feature>
<keyword evidence="8" id="KW-1185">Reference proteome</keyword>
<accession>A0AAW2G385</accession>
<dbReference type="InterPro" id="IPR036259">
    <property type="entry name" value="MFS_trans_sf"/>
</dbReference>
<dbReference type="GO" id="GO:0015459">
    <property type="term" value="F:potassium channel regulator activity"/>
    <property type="evidence" value="ECO:0007669"/>
    <property type="project" value="TreeGrafter"/>
</dbReference>
<feature type="transmembrane region" description="Helical" evidence="6">
    <location>
        <begin position="230"/>
        <end position="252"/>
    </location>
</feature>
<dbReference type="InterPro" id="IPR010291">
    <property type="entry name" value="Ion_channel_UNC-93"/>
</dbReference>
<evidence type="ECO:0000313" key="7">
    <source>
        <dbReference type="EMBL" id="KAL0120870.1"/>
    </source>
</evidence>
<dbReference type="Proteomes" id="UP001430953">
    <property type="component" value="Unassembled WGS sequence"/>
</dbReference>
<feature type="transmembrane region" description="Helical" evidence="6">
    <location>
        <begin position="288"/>
        <end position="310"/>
    </location>
</feature>
<dbReference type="InterPro" id="IPR051951">
    <property type="entry name" value="UNC-93_regulatory"/>
</dbReference>
<dbReference type="GO" id="GO:0055120">
    <property type="term" value="C:striated muscle dense body"/>
    <property type="evidence" value="ECO:0007669"/>
    <property type="project" value="TreeGrafter"/>
</dbReference>
<organism evidence="7 8">
    <name type="scientific">Cardiocondyla obscurior</name>
    <dbReference type="NCBI Taxonomy" id="286306"/>
    <lineage>
        <taxon>Eukaryota</taxon>
        <taxon>Metazoa</taxon>
        <taxon>Ecdysozoa</taxon>
        <taxon>Arthropoda</taxon>
        <taxon>Hexapoda</taxon>
        <taxon>Insecta</taxon>
        <taxon>Pterygota</taxon>
        <taxon>Neoptera</taxon>
        <taxon>Endopterygota</taxon>
        <taxon>Hymenoptera</taxon>
        <taxon>Apocrita</taxon>
        <taxon>Aculeata</taxon>
        <taxon>Formicoidea</taxon>
        <taxon>Formicidae</taxon>
        <taxon>Myrmicinae</taxon>
        <taxon>Cardiocondyla</taxon>
    </lineage>
</organism>
<comment type="similarity">
    <text evidence="2">Belongs to the unc-93 family.</text>
</comment>
<feature type="transmembrane region" description="Helical" evidence="6">
    <location>
        <begin position="32"/>
        <end position="50"/>
    </location>
</feature>
<feature type="transmembrane region" description="Helical" evidence="6">
    <location>
        <begin position="117"/>
        <end position="140"/>
    </location>
</feature>
<evidence type="ECO:0000313" key="8">
    <source>
        <dbReference type="Proteomes" id="UP001430953"/>
    </source>
</evidence>
<dbReference type="GO" id="GO:0006937">
    <property type="term" value="P:regulation of muscle contraction"/>
    <property type="evidence" value="ECO:0007669"/>
    <property type="project" value="TreeGrafter"/>
</dbReference>
<dbReference type="GO" id="GO:0005886">
    <property type="term" value="C:plasma membrane"/>
    <property type="evidence" value="ECO:0007669"/>
    <property type="project" value="TreeGrafter"/>
</dbReference>
<evidence type="ECO:0000256" key="4">
    <source>
        <dbReference type="ARBA" id="ARBA00022989"/>
    </source>
</evidence>
<dbReference type="Gene3D" id="1.20.1250.20">
    <property type="entry name" value="MFS general substrate transporter like domains"/>
    <property type="match status" value="2"/>
</dbReference>
<evidence type="ECO:0000256" key="5">
    <source>
        <dbReference type="ARBA" id="ARBA00023136"/>
    </source>
</evidence>
<dbReference type="EMBL" id="JADYXP020000007">
    <property type="protein sequence ID" value="KAL0120870.1"/>
    <property type="molecule type" value="Genomic_DNA"/>
</dbReference>
<proteinExistence type="inferred from homology"/>
<feature type="transmembrane region" description="Helical" evidence="6">
    <location>
        <begin position="441"/>
        <end position="458"/>
    </location>
</feature>
<feature type="transmembrane region" description="Helical" evidence="6">
    <location>
        <begin position="351"/>
        <end position="370"/>
    </location>
</feature>
<sequence length="490" mass="53929">MAIEKTETPEQFTKASIPNFEPSERWRIMKNILAIGCAFMVNFTAFMGAANLQSSINADQSLGTFTLSAIYGSLLFSNIFLPALVISWLGCKWTMSISIVAYMPFIASQFYPKFYTMIPAGLLVGLGGGPLWCAKCTYLTVAAEAYSTVSDIAADVLVTRFFGLFFMFYQMAQVWGNLISSAVLSYGTDTVAANVTLNSSLVAEICGANFCGVTAENENPNLQPPSVERIYLISGIYLGCMILACLIIAFTVDSLSRYDRNRARSVKGTSGFKLLAVTLSLLKEKNQLLILPITLFIGAEQAFLFADYNASFVSCAWGISNIGYVMICFGITNAIAALATGAVVKLTGRKPVIIFAFCLHISIFIYMLQWKPTPEQGIIFFLLSGLWGVCDSIWLVQVNALSGILFPGREEAAFSNFRLWESTGSVITYVYSPYLCTYTKLYLLIGILCVGMIGYSIIEWSGSRVEQIVSNDKPDFELINDKSNRDKMLK</sequence>
<dbReference type="PANTHER" id="PTHR19444:SF50">
    <property type="match status" value="1"/>
</dbReference>
<evidence type="ECO:0000256" key="2">
    <source>
        <dbReference type="ARBA" id="ARBA00009172"/>
    </source>
</evidence>
<reference evidence="7 8" key="1">
    <citation type="submission" date="2023-03" db="EMBL/GenBank/DDBJ databases">
        <title>High recombination rates correlate with genetic variation in Cardiocondyla obscurior ants.</title>
        <authorList>
            <person name="Errbii M."/>
        </authorList>
    </citation>
    <scope>NUCLEOTIDE SEQUENCE [LARGE SCALE GENOMIC DNA]</scope>
    <source>
        <strain evidence="7">Alpha-2009</strain>
        <tissue evidence="7">Whole body</tissue>
    </source>
</reference>
<evidence type="ECO:0008006" key="9">
    <source>
        <dbReference type="Google" id="ProtNLM"/>
    </source>
</evidence>
<comment type="caution">
    <text evidence="7">The sequence shown here is derived from an EMBL/GenBank/DDBJ whole genome shotgun (WGS) entry which is preliminary data.</text>
</comment>
<dbReference type="AlphaFoldDB" id="A0AAW2G385"/>
<evidence type="ECO:0000256" key="3">
    <source>
        <dbReference type="ARBA" id="ARBA00022692"/>
    </source>
</evidence>
<protein>
    <recommendedName>
        <fullName evidence="9">UNC93-like protein</fullName>
    </recommendedName>
</protein>
<comment type="subcellular location">
    <subcellularLocation>
        <location evidence="1">Membrane</location>
        <topology evidence="1">Multi-pass membrane protein</topology>
    </subcellularLocation>
</comment>
<dbReference type="GO" id="GO:0043266">
    <property type="term" value="P:regulation of potassium ion transport"/>
    <property type="evidence" value="ECO:0007669"/>
    <property type="project" value="TreeGrafter"/>
</dbReference>
<dbReference type="PANTHER" id="PTHR19444">
    <property type="entry name" value="UNC-93 RELATED"/>
    <property type="match status" value="1"/>
</dbReference>
<evidence type="ECO:0000256" key="6">
    <source>
        <dbReference type="SAM" id="Phobius"/>
    </source>
</evidence>
<dbReference type="SUPFAM" id="SSF103473">
    <property type="entry name" value="MFS general substrate transporter"/>
    <property type="match status" value="1"/>
</dbReference>
<feature type="transmembrane region" description="Helical" evidence="6">
    <location>
        <begin position="376"/>
        <end position="396"/>
    </location>
</feature>
<dbReference type="Pfam" id="PF05978">
    <property type="entry name" value="UNC-93"/>
    <property type="match status" value="1"/>
</dbReference>
<feature type="transmembrane region" description="Helical" evidence="6">
    <location>
        <begin position="152"/>
        <end position="172"/>
    </location>
</feature>
<gene>
    <name evidence="7" type="ORF">PUN28_008509</name>
</gene>
<keyword evidence="3 6" id="KW-0812">Transmembrane</keyword>
<feature type="transmembrane region" description="Helical" evidence="6">
    <location>
        <begin position="93"/>
        <end position="111"/>
    </location>
</feature>
<keyword evidence="5 6" id="KW-0472">Membrane</keyword>
<feature type="transmembrane region" description="Helical" evidence="6">
    <location>
        <begin position="322"/>
        <end position="344"/>
    </location>
</feature>
<evidence type="ECO:0000256" key="1">
    <source>
        <dbReference type="ARBA" id="ARBA00004141"/>
    </source>
</evidence>
<name>A0AAW2G385_9HYME</name>